<comment type="similarity">
    <text evidence="1">Belongs to the plant acyltransferase family.</text>
</comment>
<comment type="caution">
    <text evidence="3">The sequence shown here is derived from an EMBL/GenBank/DDBJ whole genome shotgun (WGS) entry which is preliminary data.</text>
</comment>
<dbReference type="PANTHER" id="PTHR31147">
    <property type="entry name" value="ACYL TRANSFERASE 4"/>
    <property type="match status" value="1"/>
</dbReference>
<dbReference type="Pfam" id="PF02458">
    <property type="entry name" value="Transferase"/>
    <property type="match status" value="1"/>
</dbReference>
<evidence type="ECO:0000313" key="2">
    <source>
        <dbReference type="EMBL" id="GJN36896.1"/>
    </source>
</evidence>
<dbReference type="InterPro" id="IPR023213">
    <property type="entry name" value="CAT-like_dom_sf"/>
</dbReference>
<evidence type="ECO:0000313" key="3">
    <source>
        <dbReference type="EMBL" id="GJN36929.1"/>
    </source>
</evidence>
<dbReference type="EMBL" id="BQKI01000091">
    <property type="protein sequence ID" value="GJN36896.1"/>
    <property type="molecule type" value="Genomic_DNA"/>
</dbReference>
<dbReference type="EMBL" id="BQKI01000091">
    <property type="protein sequence ID" value="GJN36929.1"/>
    <property type="molecule type" value="Genomic_DNA"/>
</dbReference>
<keyword evidence="4" id="KW-1185">Reference proteome</keyword>
<name>A0AAV5FMQ7_ELECO</name>
<organism evidence="3 4">
    <name type="scientific">Eleusine coracana subsp. coracana</name>
    <dbReference type="NCBI Taxonomy" id="191504"/>
    <lineage>
        <taxon>Eukaryota</taxon>
        <taxon>Viridiplantae</taxon>
        <taxon>Streptophyta</taxon>
        <taxon>Embryophyta</taxon>
        <taxon>Tracheophyta</taxon>
        <taxon>Spermatophyta</taxon>
        <taxon>Magnoliopsida</taxon>
        <taxon>Liliopsida</taxon>
        <taxon>Poales</taxon>
        <taxon>Poaceae</taxon>
        <taxon>PACMAD clade</taxon>
        <taxon>Chloridoideae</taxon>
        <taxon>Cynodonteae</taxon>
        <taxon>Eleusininae</taxon>
        <taxon>Eleusine</taxon>
    </lineage>
</organism>
<accession>A0AAV5FMQ7</accession>
<dbReference type="Proteomes" id="UP001054889">
    <property type="component" value="Unassembled WGS sequence"/>
</dbReference>
<evidence type="ECO:0000256" key="1">
    <source>
        <dbReference type="ARBA" id="ARBA00009861"/>
    </source>
</evidence>
<protein>
    <submittedName>
        <fullName evidence="3">Uncharacterized protein</fullName>
    </submittedName>
</protein>
<reference evidence="3" key="2">
    <citation type="submission" date="2021-12" db="EMBL/GenBank/DDBJ databases">
        <title>Resequencing data analysis of finger millet.</title>
        <authorList>
            <person name="Hatakeyama M."/>
            <person name="Aluri S."/>
            <person name="Balachadran M.T."/>
            <person name="Sivarajan S.R."/>
            <person name="Poveda L."/>
            <person name="Shimizu-Inatsugi R."/>
            <person name="Schlapbach R."/>
            <person name="Sreeman S.M."/>
            <person name="Shimizu K.K."/>
        </authorList>
    </citation>
    <scope>NUCLEOTIDE SEQUENCE</scope>
</reference>
<dbReference type="GO" id="GO:0016747">
    <property type="term" value="F:acyltransferase activity, transferring groups other than amino-acyl groups"/>
    <property type="evidence" value="ECO:0007669"/>
    <property type="project" value="UniProtKB-ARBA"/>
</dbReference>
<sequence>MATREEEAAWGGATKAAPHRARRWSGIRASSASSMAMKVAWEHGRCRPTDPLLMMQVTELTCGGYLMVVACNHGITDAFGLAQFLQAMGEIARGLPSPSVVPVRDDDSLPDIPQLISAVLKRSPAAFTTSTKLTATSRSLGASSTA</sequence>
<reference evidence="3" key="1">
    <citation type="journal article" date="2018" name="DNA Res.">
        <title>Multiple hybrid de novo genome assembly of finger millet, an orphan allotetraploid crop.</title>
        <authorList>
            <person name="Hatakeyama M."/>
            <person name="Aluri S."/>
            <person name="Balachadran M.T."/>
            <person name="Sivarajan S.R."/>
            <person name="Patrignani A."/>
            <person name="Gruter S."/>
            <person name="Poveda L."/>
            <person name="Shimizu-Inatsugi R."/>
            <person name="Baeten J."/>
            <person name="Francoijs K.J."/>
            <person name="Nataraja K.N."/>
            <person name="Reddy Y.A.N."/>
            <person name="Phadnis S."/>
            <person name="Ravikumar R.L."/>
            <person name="Schlapbach R."/>
            <person name="Sreeman S.M."/>
            <person name="Shimizu K.K."/>
        </authorList>
    </citation>
    <scope>NUCLEOTIDE SEQUENCE</scope>
</reference>
<dbReference type="InterPro" id="IPR050898">
    <property type="entry name" value="Plant_acyltransferase"/>
</dbReference>
<gene>
    <name evidence="3" type="primary">gb25833</name>
    <name evidence="2" type="synonym">gb25797</name>
    <name evidence="2" type="ORF">PR202_gb25797</name>
    <name evidence="3" type="ORF">PR202_gb25833</name>
</gene>
<dbReference type="Gene3D" id="3.30.559.10">
    <property type="entry name" value="Chloramphenicol acetyltransferase-like domain"/>
    <property type="match status" value="1"/>
</dbReference>
<dbReference type="PANTHER" id="PTHR31147:SF26">
    <property type="entry name" value="OS06G0699100 PROTEIN"/>
    <property type="match status" value="1"/>
</dbReference>
<evidence type="ECO:0000313" key="4">
    <source>
        <dbReference type="Proteomes" id="UP001054889"/>
    </source>
</evidence>
<dbReference type="AlphaFoldDB" id="A0AAV5FMQ7"/>
<proteinExistence type="inferred from homology"/>